<dbReference type="FunFam" id="2.30.29.30:FF:000390">
    <property type="entry name" value="AGC/PDK1 protein kinase, variant 1"/>
    <property type="match status" value="2"/>
</dbReference>
<evidence type="ECO:0000256" key="2">
    <source>
        <dbReference type="ARBA" id="ARBA00012513"/>
    </source>
</evidence>
<proteinExistence type="inferred from homology"/>
<name>A0AAD5M7P9_PYTIN</name>
<dbReference type="Gene3D" id="2.30.29.30">
    <property type="entry name" value="Pleckstrin-homology domain (PH domain)/Phosphotyrosine-binding domain (PTB)"/>
    <property type="match status" value="2"/>
</dbReference>
<dbReference type="PROSITE" id="PS50011">
    <property type="entry name" value="PROTEIN_KINASE_DOM"/>
    <property type="match status" value="2"/>
</dbReference>
<comment type="caution">
    <text evidence="13">The sequence shown here is derived from an EMBL/GenBank/DDBJ whole genome shotgun (WGS) entry which is preliminary data.</text>
</comment>
<feature type="binding site" evidence="10">
    <location>
        <position position="79"/>
    </location>
    <ligand>
        <name>ATP</name>
        <dbReference type="ChEBI" id="CHEBI:30616"/>
    </ligand>
</feature>
<evidence type="ECO:0000256" key="3">
    <source>
        <dbReference type="ARBA" id="ARBA00022527"/>
    </source>
</evidence>
<evidence type="ECO:0000256" key="9">
    <source>
        <dbReference type="ARBA" id="ARBA00048679"/>
    </source>
</evidence>
<keyword evidence="6" id="KW-0418">Kinase</keyword>
<dbReference type="EMBL" id="JAKCXM010000019">
    <property type="protein sequence ID" value="KAJ0407625.1"/>
    <property type="molecule type" value="Genomic_DNA"/>
</dbReference>
<evidence type="ECO:0000256" key="10">
    <source>
        <dbReference type="PROSITE-ProRule" id="PRU10141"/>
    </source>
</evidence>
<keyword evidence="14" id="KW-1185">Reference proteome</keyword>
<evidence type="ECO:0000256" key="8">
    <source>
        <dbReference type="ARBA" id="ARBA00047899"/>
    </source>
</evidence>
<evidence type="ECO:0000256" key="11">
    <source>
        <dbReference type="SAM" id="MobiDB-lite"/>
    </source>
</evidence>
<evidence type="ECO:0000259" key="12">
    <source>
        <dbReference type="PROSITE" id="PS50011"/>
    </source>
</evidence>
<dbReference type="InterPro" id="IPR033931">
    <property type="entry name" value="PDK1-typ_PH"/>
</dbReference>
<dbReference type="SUPFAM" id="SSF50729">
    <property type="entry name" value="PH domain-like"/>
    <property type="match status" value="2"/>
</dbReference>
<dbReference type="AlphaFoldDB" id="A0AAD5M7P9"/>
<dbReference type="Pfam" id="PF00069">
    <property type="entry name" value="Pkinase"/>
    <property type="match status" value="2"/>
</dbReference>
<evidence type="ECO:0000313" key="13">
    <source>
        <dbReference type="EMBL" id="KAJ0407625.1"/>
    </source>
</evidence>
<dbReference type="FunFam" id="3.30.200.20:FF:000191">
    <property type="entry name" value="3-phosphoinositide-dependent protein kinase 2-like"/>
    <property type="match status" value="2"/>
</dbReference>
<dbReference type="GO" id="GO:0005737">
    <property type="term" value="C:cytoplasm"/>
    <property type="evidence" value="ECO:0007669"/>
    <property type="project" value="UniProtKB-ARBA"/>
</dbReference>
<dbReference type="InterPro" id="IPR000719">
    <property type="entry name" value="Prot_kinase_dom"/>
</dbReference>
<comment type="catalytic activity">
    <reaction evidence="9">
        <text>L-seryl-[protein] + ATP = O-phospho-L-seryl-[protein] + ADP + H(+)</text>
        <dbReference type="Rhea" id="RHEA:17989"/>
        <dbReference type="Rhea" id="RHEA-COMP:9863"/>
        <dbReference type="Rhea" id="RHEA-COMP:11604"/>
        <dbReference type="ChEBI" id="CHEBI:15378"/>
        <dbReference type="ChEBI" id="CHEBI:29999"/>
        <dbReference type="ChEBI" id="CHEBI:30616"/>
        <dbReference type="ChEBI" id="CHEBI:83421"/>
        <dbReference type="ChEBI" id="CHEBI:456216"/>
        <dbReference type="EC" id="2.7.11.1"/>
    </reaction>
</comment>
<dbReference type="PANTHER" id="PTHR24356:SF163">
    <property type="entry name" value="3-PHOSPHOINOSITIDE-DEPENDENT PROTEIN KINASE 1-RELATED"/>
    <property type="match status" value="1"/>
</dbReference>
<feature type="domain" description="Protein kinase" evidence="12">
    <location>
        <begin position="41"/>
        <end position="315"/>
    </location>
</feature>
<dbReference type="PANTHER" id="PTHR24356">
    <property type="entry name" value="SERINE/THREONINE-PROTEIN KINASE"/>
    <property type="match status" value="1"/>
</dbReference>
<feature type="compositionally biased region" description="Polar residues" evidence="11">
    <location>
        <begin position="20"/>
        <end position="30"/>
    </location>
</feature>
<feature type="domain" description="Protein kinase" evidence="12">
    <location>
        <begin position="538"/>
        <end position="812"/>
    </location>
</feature>
<comment type="catalytic activity">
    <reaction evidence="8">
        <text>L-threonyl-[protein] + ATP = O-phospho-L-threonyl-[protein] + ADP + H(+)</text>
        <dbReference type="Rhea" id="RHEA:46608"/>
        <dbReference type="Rhea" id="RHEA-COMP:11060"/>
        <dbReference type="Rhea" id="RHEA-COMP:11605"/>
        <dbReference type="ChEBI" id="CHEBI:15378"/>
        <dbReference type="ChEBI" id="CHEBI:30013"/>
        <dbReference type="ChEBI" id="CHEBI:30616"/>
        <dbReference type="ChEBI" id="CHEBI:61977"/>
        <dbReference type="ChEBI" id="CHEBI:456216"/>
        <dbReference type="EC" id="2.7.11.1"/>
    </reaction>
</comment>
<gene>
    <name evidence="13" type="ORF">P43SY_010166</name>
</gene>
<dbReference type="Gene3D" id="1.10.510.10">
    <property type="entry name" value="Transferase(Phosphotransferase) domain 1"/>
    <property type="match status" value="2"/>
</dbReference>
<dbReference type="CDD" id="cd05581">
    <property type="entry name" value="STKc_PDK1"/>
    <property type="match status" value="2"/>
</dbReference>
<evidence type="ECO:0000256" key="7">
    <source>
        <dbReference type="ARBA" id="ARBA00022840"/>
    </source>
</evidence>
<sequence>MSAASARRSSRAQAHGVVSNDANGGASTPPTARGNKKPADFMFGATLGEGAYARVVHARMKETGAEYAIKIMEKRFIMKENKVKFVMMERKVFTQLASERIVKLFYTFHDDNYLYMVMELCRGGELLDVITKHQKEQAALGVQDRACSLELTRFYIAEVVQALEYLHAKGFIHRDLKPENILLSESGHIKVTDFGTAKDENEEHRSNTFCGTAEFVSPEVLRDHEASRGCDLWALACMVFQMLVGRPLFRAENEYLTFQQILNHPSEDFRYPDGFPDVARDLIDKILLQEPSERLGAGTDDEGNGYRALKAHPFFDGVDWDRVGSTPAPYRPTIPKLPPTDSDGATEDWLLAGVATELHVSSGLDLEPAVQYAREISPSPVTVLEVARQRAAAPPPPVMTRANSLWNRFLLDDELINMGALISKRRGLFSKKRQLILTSKPRLIYIDPVKMRQKGEIPWSQFLYVQSKSSTAFDVVTPNRVYHLSDAVNGARKWIDAINAALVWGTGDDHGRGAMASQQQGSADAVSRSSKKPSPADFMFGTTLGEGAYARVVHARMKETGAEYAVKIMEKRFIKKEKKVKFVMMERKVFSKVSHDRIVKLYFTFQDNNYLYMVMELCRGGELLDVITKHQKEQSARGIKDRACSLELTRFYIAEVVVALEYLHNSGVIHRDLKPENILLSESGHIKVTDFGTAKDENEEHRSNTFCGTAEFVSPEVLRDHEASRGCDLWALACMVFQMLVGRPLFRAENEYLTFQQILNHPSEDFRYPDGFPDVARDLIDKILLQEPSERLGAGTDDEGNGYRALKAHPFFDGVDWDRVGSTPAPYRPTIPKLPPTDNDGATEDWLFAGVATELQVSSGLVFDSMAQGAAAPGSPRDVLEFARQKAAVPPPPPITRTTSLWNRFLLDDEMIKMGGLISKRKGLFSKKRQLILTSRPRLIYIDPIRMRQKGEIPWSSNLYVTTKSATAFDVVTPNRVYHLNDVVNGSKQWIDAINSALVGRTHWLLYAE</sequence>
<keyword evidence="4" id="KW-0808">Transferase</keyword>
<dbReference type="InterPro" id="IPR050236">
    <property type="entry name" value="Ser_Thr_kinase_AGC"/>
</dbReference>
<evidence type="ECO:0000256" key="6">
    <source>
        <dbReference type="ARBA" id="ARBA00022777"/>
    </source>
</evidence>
<reference evidence="13" key="1">
    <citation type="submission" date="2021-12" db="EMBL/GenBank/DDBJ databases">
        <title>Prjna785345.</title>
        <authorList>
            <person name="Rujirawat T."/>
            <person name="Krajaejun T."/>
        </authorList>
    </citation>
    <scope>NUCLEOTIDE SEQUENCE</scope>
    <source>
        <strain evidence="13">Pi057C3</strain>
    </source>
</reference>
<dbReference type="PROSITE" id="PS00108">
    <property type="entry name" value="PROTEIN_KINASE_ST"/>
    <property type="match status" value="2"/>
</dbReference>
<dbReference type="PROSITE" id="PS00107">
    <property type="entry name" value="PROTEIN_KINASE_ATP"/>
    <property type="match status" value="2"/>
</dbReference>
<dbReference type="GO" id="GO:0035556">
    <property type="term" value="P:intracellular signal transduction"/>
    <property type="evidence" value="ECO:0007669"/>
    <property type="project" value="TreeGrafter"/>
</dbReference>
<protein>
    <recommendedName>
        <fullName evidence="2">non-specific serine/threonine protein kinase</fullName>
        <ecNumber evidence="2">2.7.11.1</ecNumber>
    </recommendedName>
</protein>
<dbReference type="InterPro" id="IPR011993">
    <property type="entry name" value="PH-like_dom_sf"/>
</dbReference>
<evidence type="ECO:0000256" key="1">
    <source>
        <dbReference type="ARBA" id="ARBA00010006"/>
    </source>
</evidence>
<keyword evidence="7 10" id="KW-0067">ATP-binding</keyword>
<dbReference type="CDD" id="cd01262">
    <property type="entry name" value="PH_PDK1"/>
    <property type="match status" value="2"/>
</dbReference>
<dbReference type="InterPro" id="IPR017441">
    <property type="entry name" value="Protein_kinase_ATP_BS"/>
</dbReference>
<feature type="binding site" evidence="10">
    <location>
        <position position="576"/>
    </location>
    <ligand>
        <name>ATP</name>
        <dbReference type="ChEBI" id="CHEBI:30616"/>
    </ligand>
</feature>
<evidence type="ECO:0000256" key="5">
    <source>
        <dbReference type="ARBA" id="ARBA00022741"/>
    </source>
</evidence>
<feature type="region of interest" description="Disordered" evidence="11">
    <location>
        <begin position="512"/>
        <end position="534"/>
    </location>
</feature>
<dbReference type="InterPro" id="IPR011009">
    <property type="entry name" value="Kinase-like_dom_sf"/>
</dbReference>
<dbReference type="EC" id="2.7.11.1" evidence="2"/>
<dbReference type="GO" id="GO:0005524">
    <property type="term" value="F:ATP binding"/>
    <property type="evidence" value="ECO:0007669"/>
    <property type="project" value="UniProtKB-UniRule"/>
</dbReference>
<keyword evidence="5 10" id="KW-0547">Nucleotide-binding</keyword>
<dbReference type="InterPro" id="IPR039046">
    <property type="entry name" value="PDPK1"/>
</dbReference>
<keyword evidence="3" id="KW-0723">Serine/threonine-protein kinase</keyword>
<dbReference type="GO" id="GO:0042330">
    <property type="term" value="P:taxis"/>
    <property type="evidence" value="ECO:0007669"/>
    <property type="project" value="UniProtKB-ARBA"/>
</dbReference>
<dbReference type="Proteomes" id="UP001209570">
    <property type="component" value="Unassembled WGS sequence"/>
</dbReference>
<dbReference type="SUPFAM" id="SSF56112">
    <property type="entry name" value="Protein kinase-like (PK-like)"/>
    <property type="match status" value="2"/>
</dbReference>
<dbReference type="FunFam" id="1.10.510.10:FF:000465">
    <property type="entry name" value="Non-specific serine/threonine protein kinase"/>
    <property type="match status" value="2"/>
</dbReference>
<feature type="region of interest" description="Disordered" evidence="11">
    <location>
        <begin position="1"/>
        <end position="37"/>
    </location>
</feature>
<accession>A0AAD5M7P9</accession>
<dbReference type="InterPro" id="IPR008271">
    <property type="entry name" value="Ser/Thr_kinase_AS"/>
</dbReference>
<organism evidence="13 14">
    <name type="scientific">Pythium insidiosum</name>
    <name type="common">Pythiosis disease agent</name>
    <dbReference type="NCBI Taxonomy" id="114742"/>
    <lineage>
        <taxon>Eukaryota</taxon>
        <taxon>Sar</taxon>
        <taxon>Stramenopiles</taxon>
        <taxon>Oomycota</taxon>
        <taxon>Peronosporomycetes</taxon>
        <taxon>Pythiales</taxon>
        <taxon>Pythiaceae</taxon>
        <taxon>Pythium</taxon>
    </lineage>
</organism>
<dbReference type="Pfam" id="PF14593">
    <property type="entry name" value="PH_3"/>
    <property type="match status" value="2"/>
</dbReference>
<evidence type="ECO:0000256" key="4">
    <source>
        <dbReference type="ARBA" id="ARBA00022679"/>
    </source>
</evidence>
<dbReference type="GO" id="GO:0004674">
    <property type="term" value="F:protein serine/threonine kinase activity"/>
    <property type="evidence" value="ECO:0007669"/>
    <property type="project" value="UniProtKB-KW"/>
</dbReference>
<dbReference type="SMART" id="SM00220">
    <property type="entry name" value="S_TKc"/>
    <property type="match status" value="2"/>
</dbReference>
<comment type="similarity">
    <text evidence="1">Belongs to the protein kinase superfamily. AGC Ser/Thr protein kinase family. PDPK1 subfamily.</text>
</comment>
<dbReference type="Gene3D" id="3.30.200.20">
    <property type="entry name" value="Phosphorylase Kinase, domain 1"/>
    <property type="match status" value="2"/>
</dbReference>
<evidence type="ECO:0000313" key="14">
    <source>
        <dbReference type="Proteomes" id="UP001209570"/>
    </source>
</evidence>